<protein>
    <submittedName>
        <fullName evidence="2">Lycopene beta-cyclase CrtY</fullName>
        <ecNumber evidence="2">5.5.1.19</ecNumber>
    </submittedName>
</protein>
<reference evidence="2 3" key="1">
    <citation type="submission" date="2020-10" db="EMBL/GenBank/DDBJ databases">
        <title>Aquamicrobium zhengzhouensis sp. nov., a exopolysaccharide producing bacterium isolated from farmland soil.</title>
        <authorList>
            <person name="Wang X."/>
        </authorList>
    </citation>
    <scope>NUCLEOTIDE SEQUENCE [LARGE SCALE GENOMIC DNA]</scope>
    <source>
        <strain evidence="3">cd-1</strain>
    </source>
</reference>
<dbReference type="Pfam" id="PF05834">
    <property type="entry name" value="Lycopene_cycl"/>
    <property type="match status" value="1"/>
</dbReference>
<comment type="similarity">
    <text evidence="1">Belongs to the lycopene cyclase family.</text>
</comment>
<dbReference type="EC" id="5.5.1.19" evidence="2"/>
<dbReference type="NCBIfam" id="TIGR01789">
    <property type="entry name" value="lycopene_cycl"/>
    <property type="match status" value="1"/>
</dbReference>
<evidence type="ECO:0000256" key="1">
    <source>
        <dbReference type="ARBA" id="ARBA00006599"/>
    </source>
</evidence>
<accession>A0ABS0SGF4</accession>
<dbReference type="EMBL" id="JADGMQ010000016">
    <property type="protein sequence ID" value="MBI1622384.1"/>
    <property type="molecule type" value="Genomic_DNA"/>
</dbReference>
<dbReference type="NCBIfam" id="TIGR01790">
    <property type="entry name" value="carotene-cycl"/>
    <property type="match status" value="1"/>
</dbReference>
<dbReference type="InterPro" id="IPR036188">
    <property type="entry name" value="FAD/NAD-bd_sf"/>
</dbReference>
<dbReference type="RefSeq" id="WP_198477925.1">
    <property type="nucleotide sequence ID" value="NZ_JADGMQ010000016.1"/>
</dbReference>
<name>A0ABS0SGF4_9HYPH</name>
<dbReference type="SUPFAM" id="SSF51905">
    <property type="entry name" value="FAD/NAD(P)-binding domain"/>
    <property type="match status" value="1"/>
</dbReference>
<evidence type="ECO:0000313" key="3">
    <source>
        <dbReference type="Proteomes" id="UP000601789"/>
    </source>
</evidence>
<organism evidence="2 3">
    <name type="scientific">Aquamicrobium zhengzhouense</name>
    <dbReference type="NCBI Taxonomy" id="2781738"/>
    <lineage>
        <taxon>Bacteria</taxon>
        <taxon>Pseudomonadati</taxon>
        <taxon>Pseudomonadota</taxon>
        <taxon>Alphaproteobacteria</taxon>
        <taxon>Hyphomicrobiales</taxon>
        <taxon>Phyllobacteriaceae</taxon>
        <taxon>Aquamicrobium</taxon>
    </lineage>
</organism>
<gene>
    <name evidence="2" type="primary">crtY</name>
    <name evidence="2" type="ORF">IOD40_17120</name>
</gene>
<evidence type="ECO:0000313" key="2">
    <source>
        <dbReference type="EMBL" id="MBI1622384.1"/>
    </source>
</evidence>
<dbReference type="Gene3D" id="3.50.50.60">
    <property type="entry name" value="FAD/NAD(P)-binding domain"/>
    <property type="match status" value="1"/>
</dbReference>
<keyword evidence="3" id="KW-1185">Reference proteome</keyword>
<sequence length="393" mass="43326">MSISKTRGQQLVIAGAGLSAALIAQRLSSIGDTQITILEASDTPFGEHTWSFHLADVSPADLQWMAPMIAHRWAGQTVRFPDYERHLSTPYAALTSSSVRAAVESLENVSIRTNAPVAALSAGASTLQNGERIEADCVIDARGFRNSSAISLGFQKFVGLDVETNAPHGILNPVIMDASVDQIDGYRFVYLLPFSPTRILIEDTHYTDEGDLDHDEIVDAIYDYAETRGWSVSKVLHRESGVLPITLAYDAEQFWAEAPDDVAQIGMRAALFHPTTGYSLPDAVRVANLVARNWPAGSGALASKIRAHAVARQKGQGFYRLLNRMLFRAARSQHRHLVLQRFYRLRQPLIERFYAGESTPADMIRILTGKPPVPIHRALACLREAPFLKPEKA</sequence>
<keyword evidence="2" id="KW-0413">Isomerase</keyword>
<dbReference type="InterPro" id="IPR010108">
    <property type="entry name" value="Lycopene_cyclase_b/e"/>
</dbReference>
<dbReference type="InterPro" id="IPR008461">
    <property type="entry name" value="CrtY"/>
</dbReference>
<dbReference type="GO" id="GO:0016853">
    <property type="term" value="F:isomerase activity"/>
    <property type="evidence" value="ECO:0007669"/>
    <property type="project" value="UniProtKB-KW"/>
</dbReference>
<comment type="caution">
    <text evidence="2">The sequence shown here is derived from an EMBL/GenBank/DDBJ whole genome shotgun (WGS) entry which is preliminary data.</text>
</comment>
<proteinExistence type="inferred from homology"/>
<dbReference type="Proteomes" id="UP000601789">
    <property type="component" value="Unassembled WGS sequence"/>
</dbReference>